<organism evidence="3 4">
    <name type="scientific">Candidatus Blackburnbacteria bacterium RIFCSPHIGHO2_02_FULL_44_20</name>
    <dbReference type="NCBI Taxonomy" id="1797516"/>
    <lineage>
        <taxon>Bacteria</taxon>
        <taxon>Candidatus Blackburniibacteriota</taxon>
    </lineage>
</organism>
<dbReference type="InterPro" id="IPR003029">
    <property type="entry name" value="S1_domain"/>
</dbReference>
<reference evidence="3 4" key="1">
    <citation type="journal article" date="2016" name="Nat. Commun.">
        <title>Thousands of microbial genomes shed light on interconnected biogeochemical processes in an aquifer system.</title>
        <authorList>
            <person name="Anantharaman K."/>
            <person name="Brown C.T."/>
            <person name="Hug L.A."/>
            <person name="Sharon I."/>
            <person name="Castelle C.J."/>
            <person name="Probst A.J."/>
            <person name="Thomas B.C."/>
            <person name="Singh A."/>
            <person name="Wilkins M.J."/>
            <person name="Karaoz U."/>
            <person name="Brodie E.L."/>
            <person name="Williams K.H."/>
            <person name="Hubbard S.S."/>
            <person name="Banfield J.F."/>
        </authorList>
    </citation>
    <scope>NUCLEOTIDE SEQUENCE [LARGE SCALE GENOMIC DNA]</scope>
</reference>
<feature type="domain" description="S1 motif" evidence="2">
    <location>
        <begin position="217"/>
        <end position="287"/>
    </location>
</feature>
<name>A0A1G1V6H3_9BACT</name>
<dbReference type="InterPro" id="IPR052757">
    <property type="entry name" value="Ribosomal_protein_S1"/>
</dbReference>
<dbReference type="STRING" id="1797516.A3D26_04430"/>
<dbReference type="SUPFAM" id="SSF50249">
    <property type="entry name" value="Nucleic acid-binding proteins"/>
    <property type="match status" value="4"/>
</dbReference>
<dbReference type="PANTHER" id="PTHR47559:SF1">
    <property type="entry name" value="OS03G0844900 PROTEIN"/>
    <property type="match status" value="1"/>
</dbReference>
<dbReference type="PRINTS" id="PR00681">
    <property type="entry name" value="RIBOSOMALS1"/>
</dbReference>
<dbReference type="PROSITE" id="PS50126">
    <property type="entry name" value="S1"/>
    <property type="match status" value="4"/>
</dbReference>
<proteinExistence type="predicted"/>
<feature type="domain" description="S1 motif" evidence="2">
    <location>
        <begin position="45"/>
        <end position="112"/>
    </location>
</feature>
<sequence>MAAKATKNAKSEPLNGKTSKSPKPASSMEELLAVSGHNPKGLLRGGKIEGIVVEVAPRALVLDVGAKAEGLVRDVEFEVAKTYIRTLKPGDKIQATVVVPEGEGGYVLLSLRETAENFIWDWLVEKQKSGEEVEARVESATRGGLSVNVGGVLGFVPTSHLGSGVLDNPSASTGKNILVKVIEADRAKSRLMVSEKAVSEKEFLHQQSQVLAKIRSGEKFVGRVTKVINFGIFVEITKDETPVEGLVHVSEISWQKTGNPAEVFSEGDEVEVIVIGMEGGKLALSIKRLQENPWEAAIGKYEKDQQVAGRVTKTGDFGAFIELEPGVEGLVHSSKMGEQTLTEGQEINVFIEDIDQKSKKLSLGLVLKAVPVGYR</sequence>
<feature type="region of interest" description="Disordered" evidence="1">
    <location>
        <begin position="1"/>
        <end position="29"/>
    </location>
</feature>
<dbReference type="GO" id="GO:0003676">
    <property type="term" value="F:nucleic acid binding"/>
    <property type="evidence" value="ECO:0007669"/>
    <property type="project" value="InterPro"/>
</dbReference>
<evidence type="ECO:0000256" key="1">
    <source>
        <dbReference type="SAM" id="MobiDB-lite"/>
    </source>
</evidence>
<dbReference type="AlphaFoldDB" id="A0A1G1V6H3"/>
<protein>
    <recommendedName>
        <fullName evidence="2">S1 motif domain-containing protein</fullName>
    </recommendedName>
</protein>
<dbReference type="PANTHER" id="PTHR47559">
    <property type="entry name" value="OS03G0844900 PROTEIN"/>
    <property type="match status" value="1"/>
</dbReference>
<feature type="domain" description="S1 motif" evidence="2">
    <location>
        <begin position="304"/>
        <end position="366"/>
    </location>
</feature>
<dbReference type="InterPro" id="IPR012340">
    <property type="entry name" value="NA-bd_OB-fold"/>
</dbReference>
<dbReference type="EMBL" id="MHBZ01000026">
    <property type="protein sequence ID" value="OGY10957.1"/>
    <property type="molecule type" value="Genomic_DNA"/>
</dbReference>
<accession>A0A1G1V6H3</accession>
<dbReference type="CDD" id="cd04465">
    <property type="entry name" value="S1_RPS1_repeat_ec2_hs2"/>
    <property type="match status" value="1"/>
</dbReference>
<dbReference type="SMART" id="SM00316">
    <property type="entry name" value="S1"/>
    <property type="match status" value="4"/>
</dbReference>
<gene>
    <name evidence="3" type="ORF">A3D26_04430</name>
</gene>
<evidence type="ECO:0000313" key="4">
    <source>
        <dbReference type="Proteomes" id="UP000178319"/>
    </source>
</evidence>
<evidence type="ECO:0000313" key="3">
    <source>
        <dbReference type="EMBL" id="OGY10957.1"/>
    </source>
</evidence>
<evidence type="ECO:0000259" key="2">
    <source>
        <dbReference type="PROSITE" id="PS50126"/>
    </source>
</evidence>
<dbReference type="Pfam" id="PF00575">
    <property type="entry name" value="S1"/>
    <property type="match status" value="3"/>
</dbReference>
<dbReference type="Proteomes" id="UP000178319">
    <property type="component" value="Unassembled WGS sequence"/>
</dbReference>
<dbReference type="InterPro" id="IPR035104">
    <property type="entry name" value="Ribosomal_protein_S1-like"/>
</dbReference>
<feature type="domain" description="S1 motif" evidence="2">
    <location>
        <begin position="130"/>
        <end position="196"/>
    </location>
</feature>
<comment type="caution">
    <text evidence="3">The sequence shown here is derived from an EMBL/GenBank/DDBJ whole genome shotgun (WGS) entry which is preliminary data.</text>
</comment>
<dbReference type="Gene3D" id="2.40.50.140">
    <property type="entry name" value="Nucleic acid-binding proteins"/>
    <property type="match status" value="4"/>
</dbReference>